<dbReference type="RefSeq" id="WP_388016546.1">
    <property type="nucleotide sequence ID" value="NZ_JBHUDT010000002.1"/>
</dbReference>
<comment type="caution">
    <text evidence="3">The sequence shown here is derived from an EMBL/GenBank/DDBJ whole genome shotgun (WGS) entry which is preliminary data.</text>
</comment>
<reference evidence="4" key="1">
    <citation type="journal article" date="2019" name="Int. J. Syst. Evol. Microbiol.">
        <title>The Global Catalogue of Microorganisms (GCM) 10K type strain sequencing project: providing services to taxonomists for standard genome sequencing and annotation.</title>
        <authorList>
            <consortium name="The Broad Institute Genomics Platform"/>
            <consortium name="The Broad Institute Genome Sequencing Center for Infectious Disease"/>
            <person name="Wu L."/>
            <person name="Ma J."/>
        </authorList>
    </citation>
    <scope>NUCLEOTIDE SEQUENCE [LARGE SCALE GENOMIC DNA]</scope>
    <source>
        <strain evidence="4">KCTC 42903</strain>
    </source>
</reference>
<dbReference type="EMBL" id="JBHULK010000002">
    <property type="protein sequence ID" value="MFD2534970.1"/>
    <property type="molecule type" value="Genomic_DNA"/>
</dbReference>
<dbReference type="InterPro" id="IPR029044">
    <property type="entry name" value="Nucleotide-diphossugar_trans"/>
</dbReference>
<organism evidence="3 4">
    <name type="scientific">Gelatiniphilus marinus</name>
    <dbReference type="NCBI Taxonomy" id="1759464"/>
    <lineage>
        <taxon>Bacteria</taxon>
        <taxon>Pseudomonadati</taxon>
        <taxon>Bacteroidota</taxon>
        <taxon>Flavobacteriia</taxon>
        <taxon>Flavobacteriales</taxon>
        <taxon>Flavobacteriaceae</taxon>
        <taxon>Gelatiniphilus</taxon>
    </lineage>
</organism>
<dbReference type="PANTHER" id="PTHR43685:SF2">
    <property type="entry name" value="GLYCOSYLTRANSFERASE 2-LIKE DOMAIN-CONTAINING PROTEIN"/>
    <property type="match status" value="1"/>
</dbReference>
<dbReference type="PANTHER" id="PTHR43685">
    <property type="entry name" value="GLYCOSYLTRANSFERASE"/>
    <property type="match status" value="1"/>
</dbReference>
<dbReference type="GO" id="GO:0016757">
    <property type="term" value="F:glycosyltransferase activity"/>
    <property type="evidence" value="ECO:0007669"/>
    <property type="project" value="UniProtKB-KW"/>
</dbReference>
<evidence type="ECO:0000313" key="3">
    <source>
        <dbReference type="EMBL" id="MFD2534970.1"/>
    </source>
</evidence>
<protein>
    <submittedName>
        <fullName evidence="3">Glycosyltransferase family 2 protein</fullName>
        <ecNumber evidence="3">2.4.-.-</ecNumber>
    </submittedName>
</protein>
<gene>
    <name evidence="3" type="ORF">ACFSQS_07635</name>
</gene>
<evidence type="ECO:0000256" key="1">
    <source>
        <dbReference type="ARBA" id="ARBA00022679"/>
    </source>
</evidence>
<evidence type="ECO:0000313" key="4">
    <source>
        <dbReference type="Proteomes" id="UP001597441"/>
    </source>
</evidence>
<dbReference type="EC" id="2.4.-.-" evidence="3"/>
<dbReference type="SUPFAM" id="SSF53448">
    <property type="entry name" value="Nucleotide-diphospho-sugar transferases"/>
    <property type="match status" value="1"/>
</dbReference>
<dbReference type="Proteomes" id="UP001597441">
    <property type="component" value="Unassembled WGS sequence"/>
</dbReference>
<dbReference type="Pfam" id="PF02709">
    <property type="entry name" value="Glyco_transf_7C"/>
    <property type="match status" value="1"/>
</dbReference>
<dbReference type="InterPro" id="IPR050834">
    <property type="entry name" value="Glycosyltransf_2"/>
</dbReference>
<name>A0ABW5JTA6_9FLAO</name>
<keyword evidence="4" id="KW-1185">Reference proteome</keyword>
<accession>A0ABW5JTA6</accession>
<feature type="domain" description="Galactosyltransferase C-terminal" evidence="2">
    <location>
        <begin position="130"/>
        <end position="195"/>
    </location>
</feature>
<keyword evidence="1 3" id="KW-0808">Transferase</keyword>
<proteinExistence type="predicted"/>
<sequence length="360" mass="42287">MLEIIFPYRNRGIERVKKSLDALANQTNKNFSVHFVDYGSDIETAKQVEVLIQNYSFAKYQYHPTNFQPWNKSRALNTVIKQLKAGFCFVADIDMIFHPEFVARAITLQKENTATYFKVGFLSENETKYTKQFNAYSINFESTHEATGLTMFPVKALHKIKGFDEYYHFWGAEDTDVHLRLKNDGCEIVFYEKEILLLHQWHKSYRSKETKKLTSDLQLSNIVRLNHQHLKHAGLNNTTIVNIERWGEPLSQEGYQLLESFSGKSKIILNKKETINHLLFCELPKVDKTITRFIIETDDFQNSLKYKIKKLLEKKVPNYYTLKAVNDKLLLHIISFYRNYNYNCKVIESAHKIELTICKP</sequence>
<keyword evidence="3" id="KW-0328">Glycosyltransferase</keyword>
<dbReference type="Gene3D" id="3.90.550.10">
    <property type="entry name" value="Spore Coat Polysaccharide Biosynthesis Protein SpsA, Chain A"/>
    <property type="match status" value="1"/>
</dbReference>
<dbReference type="InterPro" id="IPR027791">
    <property type="entry name" value="Galactosyl_T_C"/>
</dbReference>
<evidence type="ECO:0000259" key="2">
    <source>
        <dbReference type="Pfam" id="PF02709"/>
    </source>
</evidence>